<comment type="caution">
    <text evidence="1">The sequence shown here is derived from an EMBL/GenBank/DDBJ whole genome shotgun (WGS) entry which is preliminary data.</text>
</comment>
<gene>
    <name evidence="1" type="ORF">DFJ66_0731</name>
</gene>
<name>A0A495X230_9PSEU</name>
<dbReference type="Gene3D" id="2.40.30.100">
    <property type="entry name" value="AF2212/PG0164-like"/>
    <property type="match status" value="1"/>
</dbReference>
<organism evidence="1 2">
    <name type="scientific">Saccharothrix variisporea</name>
    <dbReference type="NCBI Taxonomy" id="543527"/>
    <lineage>
        <taxon>Bacteria</taxon>
        <taxon>Bacillati</taxon>
        <taxon>Actinomycetota</taxon>
        <taxon>Actinomycetes</taxon>
        <taxon>Pseudonocardiales</taxon>
        <taxon>Pseudonocardiaceae</taxon>
        <taxon>Saccharothrix</taxon>
    </lineage>
</organism>
<evidence type="ECO:0000313" key="2">
    <source>
        <dbReference type="Proteomes" id="UP000272729"/>
    </source>
</evidence>
<dbReference type="Pfam" id="PF13376">
    <property type="entry name" value="OmdA"/>
    <property type="match status" value="1"/>
</dbReference>
<dbReference type="OrthoDB" id="5126993at2"/>
<evidence type="ECO:0000313" key="1">
    <source>
        <dbReference type="EMBL" id="RKT67556.1"/>
    </source>
</evidence>
<protein>
    <submittedName>
        <fullName evidence="1">Uncharacterized protein DUF1905</fullName>
    </submittedName>
</protein>
<dbReference type="RefSeq" id="WP_121217930.1">
    <property type="nucleotide sequence ID" value="NZ_JBIUBA010000019.1"/>
</dbReference>
<accession>A0A495X230</accession>
<dbReference type="EMBL" id="RBXR01000001">
    <property type="protein sequence ID" value="RKT67556.1"/>
    <property type="molecule type" value="Genomic_DNA"/>
</dbReference>
<dbReference type="Pfam" id="PF08922">
    <property type="entry name" value="DUF1905"/>
    <property type="match status" value="1"/>
</dbReference>
<sequence length="156" mass="16881">MTARGFTATVRSGGRGRTVVPVPFDPDEVWGAKSRHHVTGTVAGLPFRGVIETSDSDHRIVLGAAWCRDNHPAAGDRVEVVLHPEGPQRADLAEDFAAALDATPAAAAFFDSLAQFYRRAYLRWIDGATRRPELRAARIAEVVDLLAAGVKQRPKA</sequence>
<dbReference type="AlphaFoldDB" id="A0A495X230"/>
<dbReference type="SUPFAM" id="SSF141694">
    <property type="entry name" value="AF2212/PG0164-like"/>
    <property type="match status" value="1"/>
</dbReference>
<dbReference type="Proteomes" id="UP000272729">
    <property type="component" value="Unassembled WGS sequence"/>
</dbReference>
<reference evidence="1 2" key="1">
    <citation type="submission" date="2018-10" db="EMBL/GenBank/DDBJ databases">
        <title>Sequencing the genomes of 1000 actinobacteria strains.</title>
        <authorList>
            <person name="Klenk H.-P."/>
        </authorList>
    </citation>
    <scope>NUCLEOTIDE SEQUENCE [LARGE SCALE GENOMIC DNA]</scope>
    <source>
        <strain evidence="1 2">DSM 43911</strain>
    </source>
</reference>
<keyword evidence="2" id="KW-1185">Reference proteome</keyword>
<proteinExistence type="predicted"/>
<dbReference type="InterPro" id="IPR015018">
    <property type="entry name" value="DUF1905"/>
</dbReference>
<dbReference type="InterPro" id="IPR037079">
    <property type="entry name" value="AF2212/PG0164-like_sf"/>
</dbReference>